<dbReference type="EMBL" id="FMXM01000004">
    <property type="protein sequence ID" value="SDA59380.1"/>
    <property type="molecule type" value="Genomic_DNA"/>
</dbReference>
<proteinExistence type="inferred from homology"/>
<dbReference type="Proteomes" id="UP000198588">
    <property type="component" value="Unassembled WGS sequence"/>
</dbReference>
<dbReference type="STRING" id="1165689.SAMN02927914_01482"/>
<dbReference type="GO" id="GO:0003700">
    <property type="term" value="F:DNA-binding transcription factor activity"/>
    <property type="evidence" value="ECO:0007669"/>
    <property type="project" value="TreeGrafter"/>
</dbReference>
<accession>A0A1G5WN61</accession>
<protein>
    <submittedName>
        <fullName evidence="3">DNA-binding transcriptional regulator, LysR family</fullName>
    </submittedName>
</protein>
<feature type="domain" description="LysR substrate-binding" evidence="2">
    <location>
        <begin position="51"/>
        <end position="251"/>
    </location>
</feature>
<gene>
    <name evidence="3" type="ORF">SAMN02927914_01482</name>
</gene>
<dbReference type="InterPro" id="IPR005119">
    <property type="entry name" value="LysR_subst-bd"/>
</dbReference>
<dbReference type="PANTHER" id="PTHR30537:SF3">
    <property type="entry name" value="TRANSCRIPTIONAL REGULATORY PROTEIN"/>
    <property type="match status" value="1"/>
</dbReference>
<evidence type="ECO:0000313" key="4">
    <source>
        <dbReference type="Proteomes" id="UP000198588"/>
    </source>
</evidence>
<evidence type="ECO:0000256" key="1">
    <source>
        <dbReference type="ARBA" id="ARBA00009437"/>
    </source>
</evidence>
<reference evidence="3 4" key="1">
    <citation type="submission" date="2016-10" db="EMBL/GenBank/DDBJ databases">
        <authorList>
            <person name="de Groot N.N."/>
        </authorList>
    </citation>
    <scope>NUCLEOTIDE SEQUENCE [LARGE SCALE GENOMIC DNA]</scope>
    <source>
        <strain evidence="3 4">CGMCC 1.12097</strain>
    </source>
</reference>
<dbReference type="PANTHER" id="PTHR30537">
    <property type="entry name" value="HTH-TYPE TRANSCRIPTIONAL REGULATOR"/>
    <property type="match status" value="1"/>
</dbReference>
<sequence>MELERKVGHALVRRHPTGYQLTELGEALRPAIERVDEAVAGVERQVRDHGNELVGTIRLTCPEPLVSRITSSPLLDLFHERHPRLRVEFVMSDGYLDLSKGEADIALRSGEPADENLVGRKIGDSIWAVYASQSYVQHNGRPHRVEDIADHSIVEFDGMLVNHRAAKWFASVAPNAKVAVRNNSVLGVLMAVKSGVGVAPLPTTIADMHDDLVQVLPPVQELTRGWYLLTHPDLRTTPRIRAFFDFVVEKLDLVRPILMG</sequence>
<evidence type="ECO:0000313" key="3">
    <source>
        <dbReference type="EMBL" id="SDA59380.1"/>
    </source>
</evidence>
<name>A0A1G5WN61_9HYPH</name>
<dbReference type="Gene3D" id="1.10.10.10">
    <property type="entry name" value="Winged helix-like DNA-binding domain superfamily/Winged helix DNA-binding domain"/>
    <property type="match status" value="1"/>
</dbReference>
<dbReference type="SUPFAM" id="SSF53850">
    <property type="entry name" value="Periplasmic binding protein-like II"/>
    <property type="match status" value="1"/>
</dbReference>
<dbReference type="InterPro" id="IPR058163">
    <property type="entry name" value="LysR-type_TF_proteobact-type"/>
</dbReference>
<dbReference type="GO" id="GO:0006351">
    <property type="term" value="P:DNA-templated transcription"/>
    <property type="evidence" value="ECO:0007669"/>
    <property type="project" value="TreeGrafter"/>
</dbReference>
<dbReference type="CDD" id="cd08422">
    <property type="entry name" value="PBP2_CrgA_like"/>
    <property type="match status" value="1"/>
</dbReference>
<dbReference type="InterPro" id="IPR036388">
    <property type="entry name" value="WH-like_DNA-bd_sf"/>
</dbReference>
<dbReference type="Pfam" id="PF03466">
    <property type="entry name" value="LysR_substrate"/>
    <property type="match status" value="1"/>
</dbReference>
<keyword evidence="3" id="KW-0238">DNA-binding</keyword>
<organism evidence="3 4">
    <name type="scientific">Mesorhizobium qingshengii</name>
    <dbReference type="NCBI Taxonomy" id="1165689"/>
    <lineage>
        <taxon>Bacteria</taxon>
        <taxon>Pseudomonadati</taxon>
        <taxon>Pseudomonadota</taxon>
        <taxon>Alphaproteobacteria</taxon>
        <taxon>Hyphomicrobiales</taxon>
        <taxon>Phyllobacteriaceae</taxon>
        <taxon>Mesorhizobium</taxon>
    </lineage>
</organism>
<dbReference type="GO" id="GO:0043565">
    <property type="term" value="F:sequence-specific DNA binding"/>
    <property type="evidence" value="ECO:0007669"/>
    <property type="project" value="TreeGrafter"/>
</dbReference>
<evidence type="ECO:0000259" key="2">
    <source>
        <dbReference type="Pfam" id="PF03466"/>
    </source>
</evidence>
<dbReference type="AlphaFoldDB" id="A0A1G5WN61"/>
<dbReference type="Gene3D" id="3.40.190.290">
    <property type="match status" value="1"/>
</dbReference>
<comment type="similarity">
    <text evidence="1">Belongs to the LysR transcriptional regulatory family.</text>
</comment>